<name>A0A1F4U3Y8_UNCSA</name>
<gene>
    <name evidence="1" type="ORF">A2438_06850</name>
</gene>
<evidence type="ECO:0000313" key="1">
    <source>
        <dbReference type="EMBL" id="OGC39684.1"/>
    </source>
</evidence>
<proteinExistence type="predicted"/>
<dbReference type="Proteomes" id="UP000179242">
    <property type="component" value="Unassembled WGS sequence"/>
</dbReference>
<evidence type="ECO:0008006" key="3">
    <source>
        <dbReference type="Google" id="ProtNLM"/>
    </source>
</evidence>
<dbReference type="InterPro" id="IPR003772">
    <property type="entry name" value="YceD"/>
</dbReference>
<comment type="caution">
    <text evidence="1">The sequence shown here is derived from an EMBL/GenBank/DDBJ whole genome shotgun (WGS) entry which is preliminary data.</text>
</comment>
<protein>
    <recommendedName>
        <fullName evidence="3">DUF177 domain-containing protein</fullName>
    </recommendedName>
</protein>
<reference evidence="1 2" key="1">
    <citation type="journal article" date="2016" name="Nat. Commun.">
        <title>Thousands of microbial genomes shed light on interconnected biogeochemical processes in an aquifer system.</title>
        <authorList>
            <person name="Anantharaman K."/>
            <person name="Brown C.T."/>
            <person name="Hug L.A."/>
            <person name="Sharon I."/>
            <person name="Castelle C.J."/>
            <person name="Probst A.J."/>
            <person name="Thomas B.C."/>
            <person name="Singh A."/>
            <person name="Wilkins M.J."/>
            <person name="Karaoz U."/>
            <person name="Brodie E.L."/>
            <person name="Williams K.H."/>
            <person name="Hubbard S.S."/>
            <person name="Banfield J.F."/>
        </authorList>
    </citation>
    <scope>NUCLEOTIDE SEQUENCE [LARGE SCALE GENOMIC DNA]</scope>
</reference>
<organism evidence="1 2">
    <name type="scientific">candidate division WOR-1 bacterium RIFOXYC2_FULL_46_14</name>
    <dbReference type="NCBI Taxonomy" id="1802587"/>
    <lineage>
        <taxon>Bacteria</taxon>
        <taxon>Bacillati</taxon>
        <taxon>Saganbacteria</taxon>
    </lineage>
</organism>
<dbReference type="EMBL" id="MEUJ01000006">
    <property type="protein sequence ID" value="OGC39684.1"/>
    <property type="molecule type" value="Genomic_DNA"/>
</dbReference>
<dbReference type="Pfam" id="PF02620">
    <property type="entry name" value="YceD"/>
    <property type="match status" value="1"/>
</dbReference>
<evidence type="ECO:0000313" key="2">
    <source>
        <dbReference type="Proteomes" id="UP000179242"/>
    </source>
</evidence>
<dbReference type="AlphaFoldDB" id="A0A1F4U3Y8"/>
<accession>A0A1F4U3Y8</accession>
<sequence>MTKPLKVDITPLLQEVGRTSYLELTEKISGGEDGLIITEPVKIEVDLVNAGGTILVNVNAKTKVKVECARCLDSFDLPMEINFEEEYSSMGPPPMPKKKEVELTNRDFIFRIGKDNTIDLGEAVRENLITELPIKALCDKCANPST</sequence>